<dbReference type="PANTHER" id="PTHR30055:SF234">
    <property type="entry name" value="HTH-TYPE TRANSCRIPTIONAL REGULATOR BETI"/>
    <property type="match status" value="1"/>
</dbReference>
<dbReference type="InterPro" id="IPR009057">
    <property type="entry name" value="Homeodomain-like_sf"/>
</dbReference>
<feature type="region of interest" description="Disordered" evidence="5">
    <location>
        <begin position="1"/>
        <end position="25"/>
    </location>
</feature>
<evidence type="ECO:0000313" key="8">
    <source>
        <dbReference type="Proteomes" id="UP001589667"/>
    </source>
</evidence>
<gene>
    <name evidence="7" type="ORF">ACFFQV_14940</name>
</gene>
<accession>A0ABV5SVV5</accession>
<evidence type="ECO:0000256" key="2">
    <source>
        <dbReference type="ARBA" id="ARBA00023125"/>
    </source>
</evidence>
<dbReference type="RefSeq" id="WP_246192383.1">
    <property type="nucleotide sequence ID" value="NZ_BAAANI010000003.1"/>
</dbReference>
<evidence type="ECO:0000259" key="6">
    <source>
        <dbReference type="PROSITE" id="PS50977"/>
    </source>
</evidence>
<dbReference type="Pfam" id="PF00440">
    <property type="entry name" value="TetR_N"/>
    <property type="match status" value="1"/>
</dbReference>
<evidence type="ECO:0000256" key="5">
    <source>
        <dbReference type="SAM" id="MobiDB-lite"/>
    </source>
</evidence>
<dbReference type="PANTHER" id="PTHR30055">
    <property type="entry name" value="HTH-TYPE TRANSCRIPTIONAL REGULATOR RUTR"/>
    <property type="match status" value="1"/>
</dbReference>
<evidence type="ECO:0000313" key="7">
    <source>
        <dbReference type="EMBL" id="MFB9643591.1"/>
    </source>
</evidence>
<dbReference type="Gene3D" id="1.10.357.10">
    <property type="entry name" value="Tetracycline Repressor, domain 2"/>
    <property type="match status" value="1"/>
</dbReference>
<feature type="domain" description="HTH tetR-type" evidence="6">
    <location>
        <begin position="32"/>
        <end position="92"/>
    </location>
</feature>
<dbReference type="PRINTS" id="PR00455">
    <property type="entry name" value="HTHTETR"/>
</dbReference>
<protein>
    <submittedName>
        <fullName evidence="7">TetR/AcrR family transcriptional regulator</fullName>
    </submittedName>
</protein>
<keyword evidence="8" id="KW-1185">Reference proteome</keyword>
<proteinExistence type="predicted"/>
<keyword evidence="2 4" id="KW-0238">DNA-binding</keyword>
<dbReference type="SUPFAM" id="SSF46689">
    <property type="entry name" value="Homeodomain-like"/>
    <property type="match status" value="1"/>
</dbReference>
<organism evidence="7 8">
    <name type="scientific">Agromyces lapidis</name>
    <dbReference type="NCBI Taxonomy" id="279574"/>
    <lineage>
        <taxon>Bacteria</taxon>
        <taxon>Bacillati</taxon>
        <taxon>Actinomycetota</taxon>
        <taxon>Actinomycetes</taxon>
        <taxon>Micrococcales</taxon>
        <taxon>Microbacteriaceae</taxon>
        <taxon>Agromyces</taxon>
    </lineage>
</organism>
<dbReference type="InterPro" id="IPR001647">
    <property type="entry name" value="HTH_TetR"/>
</dbReference>
<feature type="DNA-binding region" description="H-T-H motif" evidence="4">
    <location>
        <begin position="55"/>
        <end position="74"/>
    </location>
</feature>
<dbReference type="Proteomes" id="UP001589667">
    <property type="component" value="Unassembled WGS sequence"/>
</dbReference>
<evidence type="ECO:0000256" key="1">
    <source>
        <dbReference type="ARBA" id="ARBA00023015"/>
    </source>
</evidence>
<name>A0ABV5SVV5_9MICO</name>
<dbReference type="InterPro" id="IPR050109">
    <property type="entry name" value="HTH-type_TetR-like_transc_reg"/>
</dbReference>
<keyword evidence="3" id="KW-0804">Transcription</keyword>
<evidence type="ECO:0000256" key="3">
    <source>
        <dbReference type="ARBA" id="ARBA00023163"/>
    </source>
</evidence>
<dbReference type="PROSITE" id="PS50977">
    <property type="entry name" value="HTH_TETR_2"/>
    <property type="match status" value="1"/>
</dbReference>
<comment type="caution">
    <text evidence="7">The sequence shown here is derived from an EMBL/GenBank/DDBJ whole genome shotgun (WGS) entry which is preliminary data.</text>
</comment>
<evidence type="ECO:0000256" key="4">
    <source>
        <dbReference type="PROSITE-ProRule" id="PRU00335"/>
    </source>
</evidence>
<keyword evidence="1" id="KW-0805">Transcription regulation</keyword>
<reference evidence="7 8" key="1">
    <citation type="submission" date="2024-09" db="EMBL/GenBank/DDBJ databases">
        <authorList>
            <person name="Sun Q."/>
            <person name="Mori K."/>
        </authorList>
    </citation>
    <scope>NUCLEOTIDE SEQUENCE [LARGE SCALE GENOMIC DNA]</scope>
    <source>
        <strain evidence="7 8">JCM 14321</strain>
    </source>
</reference>
<sequence>MDRTTGTARTAPAPALAARPTPTPTLTERRKAATQLEIAQAAAVLFAEHGADQVTAETIAATAGVSLRTFYRYFRTKEDAVGPLLAVGADAWQQALAASAPGDPIAAIPTIIEHQLTPLSEVDREGLRWIRGLLRAADGDPALLTVWHRVNHDSEVRLRHIIAGLVDDADPFEVRLLAAAATDAIRVGLEEWASGDAPETGPGSPADLAVRAFAQLSRGITLAHAT</sequence>
<dbReference type="EMBL" id="JBHMBL010000003">
    <property type="protein sequence ID" value="MFB9643591.1"/>
    <property type="molecule type" value="Genomic_DNA"/>
</dbReference>